<comment type="caution">
    <text evidence="1">The sequence shown here is derived from an EMBL/GenBank/DDBJ whole genome shotgun (WGS) entry which is preliminary data.</text>
</comment>
<organism evidence="1 2">
    <name type="scientific">Anaeramoeba ignava</name>
    <name type="common">Anaerobic marine amoeba</name>
    <dbReference type="NCBI Taxonomy" id="1746090"/>
    <lineage>
        <taxon>Eukaryota</taxon>
        <taxon>Metamonada</taxon>
        <taxon>Anaeramoebidae</taxon>
        <taxon>Anaeramoeba</taxon>
    </lineage>
</organism>
<gene>
    <name evidence="1" type="ORF">M0811_14553</name>
</gene>
<dbReference type="EMBL" id="JAPDFW010000035">
    <property type="protein sequence ID" value="KAJ5079169.1"/>
    <property type="molecule type" value="Genomic_DNA"/>
</dbReference>
<evidence type="ECO:0000313" key="2">
    <source>
        <dbReference type="Proteomes" id="UP001149090"/>
    </source>
</evidence>
<evidence type="ECO:0000313" key="1">
    <source>
        <dbReference type="EMBL" id="KAJ5079169.1"/>
    </source>
</evidence>
<sequence>MAKKLSAFVYFKLLKNNQEIFNEIRNDSIIVFFDGRFDSSRDAQFCTIIFMESGLFPIIWVGNTNLNRANQLFIDGTFKISPKKFTQDLEGKFQIEKQLHQDLKFSMQEGSDLEFGSTFIFLLLQFLPYLKVDRNIIINLDDLSNVKIKNTILNRLKELANNPEKFVQHYEYLTKEEE</sequence>
<dbReference type="AlphaFoldDB" id="A0A9Q0RHW1"/>
<name>A0A9Q0RHW1_ANAIG</name>
<keyword evidence="2" id="KW-1185">Reference proteome</keyword>
<dbReference type="Proteomes" id="UP001149090">
    <property type="component" value="Unassembled WGS sequence"/>
</dbReference>
<accession>A0A9Q0RHW1</accession>
<proteinExistence type="predicted"/>
<reference evidence="1" key="1">
    <citation type="submission" date="2022-10" db="EMBL/GenBank/DDBJ databases">
        <title>Novel sulphate-reducing endosymbionts in the free-living metamonad Anaeramoeba.</title>
        <authorList>
            <person name="Jerlstrom-Hultqvist J."/>
            <person name="Cepicka I."/>
            <person name="Gallot-Lavallee L."/>
            <person name="Salas-Leiva D."/>
            <person name="Curtis B.A."/>
            <person name="Zahonova K."/>
            <person name="Pipaliya S."/>
            <person name="Dacks J."/>
            <person name="Roger A.J."/>
        </authorList>
    </citation>
    <scope>NUCLEOTIDE SEQUENCE</scope>
    <source>
        <strain evidence="1">BMAN</strain>
    </source>
</reference>
<protein>
    <submittedName>
        <fullName evidence="1">Uncharacterized protein</fullName>
    </submittedName>
</protein>